<gene>
    <name evidence="1" type="ORF">RDI58_023355</name>
</gene>
<dbReference type="Proteomes" id="UP001371456">
    <property type="component" value="Unassembled WGS sequence"/>
</dbReference>
<protein>
    <submittedName>
        <fullName evidence="1">Uncharacterized protein</fullName>
    </submittedName>
</protein>
<accession>A0AAN8T9F7</accession>
<name>A0AAN8T9F7_SOLBU</name>
<comment type="caution">
    <text evidence="1">The sequence shown here is derived from an EMBL/GenBank/DDBJ whole genome shotgun (WGS) entry which is preliminary data.</text>
</comment>
<sequence length="15" mass="1687">MICGLAFDLYICPPM</sequence>
<dbReference type="EMBL" id="JBANQN010000009">
    <property type="protein sequence ID" value="KAK6781171.1"/>
    <property type="molecule type" value="Genomic_DNA"/>
</dbReference>
<evidence type="ECO:0000313" key="1">
    <source>
        <dbReference type="EMBL" id="KAK6781171.1"/>
    </source>
</evidence>
<keyword evidence="2" id="KW-1185">Reference proteome</keyword>
<organism evidence="1 2">
    <name type="scientific">Solanum bulbocastanum</name>
    <name type="common">Wild potato</name>
    <dbReference type="NCBI Taxonomy" id="147425"/>
    <lineage>
        <taxon>Eukaryota</taxon>
        <taxon>Viridiplantae</taxon>
        <taxon>Streptophyta</taxon>
        <taxon>Embryophyta</taxon>
        <taxon>Tracheophyta</taxon>
        <taxon>Spermatophyta</taxon>
        <taxon>Magnoliopsida</taxon>
        <taxon>eudicotyledons</taxon>
        <taxon>Gunneridae</taxon>
        <taxon>Pentapetalae</taxon>
        <taxon>asterids</taxon>
        <taxon>lamiids</taxon>
        <taxon>Solanales</taxon>
        <taxon>Solanaceae</taxon>
        <taxon>Solanoideae</taxon>
        <taxon>Solaneae</taxon>
        <taxon>Solanum</taxon>
    </lineage>
</organism>
<proteinExistence type="predicted"/>
<evidence type="ECO:0000313" key="2">
    <source>
        <dbReference type="Proteomes" id="UP001371456"/>
    </source>
</evidence>
<reference evidence="1 2" key="1">
    <citation type="submission" date="2024-02" db="EMBL/GenBank/DDBJ databases">
        <title>de novo genome assembly of Solanum bulbocastanum strain 11H21.</title>
        <authorList>
            <person name="Hosaka A.J."/>
        </authorList>
    </citation>
    <scope>NUCLEOTIDE SEQUENCE [LARGE SCALE GENOMIC DNA]</scope>
    <source>
        <tissue evidence="1">Young leaves</tissue>
    </source>
</reference>